<sequence length="491" mass="55074">MINDPYRPQFHFTPQQQWMNDPNGLVYFQGEYHLFYQYHPYGITWGPMHWGHAISKDLINWDHAPIALAPDEHGQIFSGSAVVDEKDTSGFFGGGAGIVAIFTHHSQDPESGAVRECQSLAYSSDSGRTWTKYSGNPVLADSRFPDFRDPKVFWHKMTQQWVMILAAGQTVRLYTSPNLREWAFASEFGEGEGAHIGVWECPDLFELPVDGDPAYTKWVMLVSIGNDPAYPEGSRTQYFIGQFDGTVFKNEAAPEHIQWLDAGRDNYAGVTWSGIPDEDGRRIYMGWMSNWKYAQVTPTVGWRSAMTLPRTLALKSHNHVLRLVQQPVQELNALQTNTFQWDSIQVNPGTNPLSMLALTCFKLEAVFELGTAEEFGFKVRASEAGETLIGYRPGTKELFIDRSCSGDTGFHVDFPGRHTVQVEAEDGRLYIQIWVDHSSVEVFAGEGEAVLTDLVFPQETQQGMGIYALEGSVQLVSLQVSPLQRVVSAQV</sequence>
<dbReference type="Gene3D" id="2.115.10.20">
    <property type="entry name" value="Glycosyl hydrolase domain, family 43"/>
    <property type="match status" value="1"/>
</dbReference>
<dbReference type="SUPFAM" id="SSF49899">
    <property type="entry name" value="Concanavalin A-like lectins/glucanases"/>
    <property type="match status" value="1"/>
</dbReference>
<keyword evidence="2 4" id="KW-0378">Hydrolase</keyword>
<dbReference type="Gene3D" id="2.60.120.560">
    <property type="entry name" value="Exo-inulinase, domain 1"/>
    <property type="match status" value="1"/>
</dbReference>
<dbReference type="SMART" id="SM00640">
    <property type="entry name" value="Glyco_32"/>
    <property type="match status" value="1"/>
</dbReference>
<dbReference type="Pfam" id="PF00251">
    <property type="entry name" value="Glyco_hydro_32N"/>
    <property type="match status" value="1"/>
</dbReference>
<evidence type="ECO:0000256" key="3">
    <source>
        <dbReference type="ARBA" id="ARBA00023295"/>
    </source>
</evidence>
<organism evidence="7 8">
    <name type="scientific">Paenibacillus aestuarii</name>
    <dbReference type="NCBI Taxonomy" id="516965"/>
    <lineage>
        <taxon>Bacteria</taxon>
        <taxon>Bacillati</taxon>
        <taxon>Bacillota</taxon>
        <taxon>Bacilli</taxon>
        <taxon>Bacillales</taxon>
        <taxon>Paenibacillaceae</taxon>
        <taxon>Paenibacillus</taxon>
    </lineage>
</organism>
<evidence type="ECO:0000313" key="7">
    <source>
        <dbReference type="EMBL" id="MFC5449303.1"/>
    </source>
</evidence>
<dbReference type="EMBL" id="JBHSMJ010000018">
    <property type="protein sequence ID" value="MFC5449303.1"/>
    <property type="molecule type" value="Genomic_DNA"/>
</dbReference>
<dbReference type="CDD" id="cd18622">
    <property type="entry name" value="GH32_Inu-like"/>
    <property type="match status" value="1"/>
</dbReference>
<evidence type="ECO:0000256" key="2">
    <source>
        <dbReference type="ARBA" id="ARBA00022801"/>
    </source>
</evidence>
<dbReference type="Proteomes" id="UP001596044">
    <property type="component" value="Unassembled WGS sequence"/>
</dbReference>
<dbReference type="PANTHER" id="PTHR42800">
    <property type="entry name" value="EXOINULINASE INUD (AFU_ORTHOLOGUE AFUA_5G00480)"/>
    <property type="match status" value="1"/>
</dbReference>
<comment type="caution">
    <text evidence="7">The sequence shown here is derived from an EMBL/GenBank/DDBJ whole genome shotgun (WGS) entry which is preliminary data.</text>
</comment>
<dbReference type="InterPro" id="IPR013189">
    <property type="entry name" value="Glyco_hydro_32_C"/>
</dbReference>
<dbReference type="RefSeq" id="WP_270879701.1">
    <property type="nucleotide sequence ID" value="NZ_JAQFVF010000026.1"/>
</dbReference>
<evidence type="ECO:0000313" key="8">
    <source>
        <dbReference type="Proteomes" id="UP001596044"/>
    </source>
</evidence>
<protein>
    <submittedName>
        <fullName evidence="7">Glycoside hydrolase family 32 protein</fullName>
    </submittedName>
</protein>
<evidence type="ECO:0000256" key="1">
    <source>
        <dbReference type="ARBA" id="ARBA00009902"/>
    </source>
</evidence>
<dbReference type="InterPro" id="IPR018053">
    <property type="entry name" value="Glyco_hydro_32_AS"/>
</dbReference>
<evidence type="ECO:0000259" key="6">
    <source>
        <dbReference type="Pfam" id="PF08244"/>
    </source>
</evidence>
<dbReference type="PANTHER" id="PTHR42800:SF1">
    <property type="entry name" value="EXOINULINASE INUD (AFU_ORTHOLOGUE AFUA_5G00480)"/>
    <property type="match status" value="1"/>
</dbReference>
<keyword evidence="8" id="KW-1185">Reference proteome</keyword>
<reference evidence="8" key="1">
    <citation type="journal article" date="2019" name="Int. J. Syst. Evol. Microbiol.">
        <title>The Global Catalogue of Microorganisms (GCM) 10K type strain sequencing project: providing services to taxonomists for standard genome sequencing and annotation.</title>
        <authorList>
            <consortium name="The Broad Institute Genomics Platform"/>
            <consortium name="The Broad Institute Genome Sequencing Center for Infectious Disease"/>
            <person name="Wu L."/>
            <person name="Ma J."/>
        </authorList>
    </citation>
    <scope>NUCLEOTIDE SEQUENCE [LARGE SCALE GENOMIC DNA]</scope>
    <source>
        <strain evidence="8">KACC 11904</strain>
    </source>
</reference>
<dbReference type="InterPro" id="IPR001362">
    <property type="entry name" value="Glyco_hydro_32"/>
</dbReference>
<evidence type="ECO:0000259" key="5">
    <source>
        <dbReference type="Pfam" id="PF00251"/>
    </source>
</evidence>
<feature type="domain" description="Glycosyl hydrolase family 32 C-terminal" evidence="6">
    <location>
        <begin position="331"/>
        <end position="481"/>
    </location>
</feature>
<gene>
    <name evidence="7" type="ORF">ACFPOG_13625</name>
</gene>
<proteinExistence type="inferred from homology"/>
<dbReference type="GO" id="GO:0016787">
    <property type="term" value="F:hydrolase activity"/>
    <property type="evidence" value="ECO:0007669"/>
    <property type="project" value="UniProtKB-KW"/>
</dbReference>
<dbReference type="InterPro" id="IPR013320">
    <property type="entry name" value="ConA-like_dom_sf"/>
</dbReference>
<evidence type="ECO:0000256" key="4">
    <source>
        <dbReference type="RuleBase" id="RU362110"/>
    </source>
</evidence>
<dbReference type="SUPFAM" id="SSF75005">
    <property type="entry name" value="Arabinanase/levansucrase/invertase"/>
    <property type="match status" value="1"/>
</dbReference>
<dbReference type="InterPro" id="IPR013148">
    <property type="entry name" value="Glyco_hydro_32_N"/>
</dbReference>
<accession>A0ABW0K937</accession>
<dbReference type="InterPro" id="IPR023296">
    <property type="entry name" value="Glyco_hydro_beta-prop_sf"/>
</dbReference>
<dbReference type="PROSITE" id="PS00609">
    <property type="entry name" value="GLYCOSYL_HYDROL_F32"/>
    <property type="match status" value="1"/>
</dbReference>
<feature type="domain" description="Glycosyl hydrolase family 32 N-terminal" evidence="5">
    <location>
        <begin position="11"/>
        <end position="327"/>
    </location>
</feature>
<dbReference type="Pfam" id="PF08244">
    <property type="entry name" value="Glyco_hydro_32C"/>
    <property type="match status" value="1"/>
</dbReference>
<name>A0ABW0K937_9BACL</name>
<comment type="similarity">
    <text evidence="1 4">Belongs to the glycosyl hydrolase 32 family.</text>
</comment>
<keyword evidence="3 4" id="KW-0326">Glycosidase</keyword>